<dbReference type="EMBL" id="BQNB010011490">
    <property type="protein sequence ID" value="GJS91249.1"/>
    <property type="molecule type" value="Genomic_DNA"/>
</dbReference>
<reference evidence="1" key="1">
    <citation type="journal article" date="2022" name="Int. J. Mol. Sci.">
        <title>Draft Genome of Tanacetum Coccineum: Genomic Comparison of Closely Related Tanacetum-Family Plants.</title>
        <authorList>
            <person name="Yamashiro T."/>
            <person name="Shiraishi A."/>
            <person name="Nakayama K."/>
            <person name="Satake H."/>
        </authorList>
    </citation>
    <scope>NUCLEOTIDE SEQUENCE</scope>
</reference>
<comment type="caution">
    <text evidence="1">The sequence shown here is derived from an EMBL/GenBank/DDBJ whole genome shotgun (WGS) entry which is preliminary data.</text>
</comment>
<evidence type="ECO:0000313" key="2">
    <source>
        <dbReference type="Proteomes" id="UP001151760"/>
    </source>
</evidence>
<reference evidence="1" key="2">
    <citation type="submission" date="2022-01" db="EMBL/GenBank/DDBJ databases">
        <authorList>
            <person name="Yamashiro T."/>
            <person name="Shiraishi A."/>
            <person name="Satake H."/>
            <person name="Nakayama K."/>
        </authorList>
    </citation>
    <scope>NUCLEOTIDE SEQUENCE</scope>
</reference>
<keyword evidence="2" id="KW-1185">Reference proteome</keyword>
<protein>
    <submittedName>
        <fullName evidence="1">Uncharacterized protein</fullName>
    </submittedName>
</protein>
<dbReference type="PANTHER" id="PTHR48462">
    <property type="entry name" value="PROTEIN, PUTATIVE-RELATED"/>
    <property type="match status" value="1"/>
</dbReference>
<dbReference type="Proteomes" id="UP001151760">
    <property type="component" value="Unassembled WGS sequence"/>
</dbReference>
<name>A0ABQ4ZLX9_9ASTR</name>
<evidence type="ECO:0000313" key="1">
    <source>
        <dbReference type="EMBL" id="GJS91249.1"/>
    </source>
</evidence>
<accession>A0ABQ4ZLX9</accession>
<dbReference type="PANTHER" id="PTHR48462:SF1">
    <property type="entry name" value="PROTEIN, PUTATIVE-RELATED"/>
    <property type="match status" value="1"/>
</dbReference>
<sequence length="104" mass="11469">MSAATTTCQQPLSPPIWGSIMLAVPMFSEGSLCLSCNLHQMEQWGDHVVHCSSEVGVKFRHNLVRDILVEICSKVGIMGCKEAPMDFFSADGKDLRPTDLLLFN</sequence>
<proteinExistence type="predicted"/>
<gene>
    <name evidence="1" type="ORF">Tco_0773885</name>
</gene>
<organism evidence="1 2">
    <name type="scientific">Tanacetum coccineum</name>
    <dbReference type="NCBI Taxonomy" id="301880"/>
    <lineage>
        <taxon>Eukaryota</taxon>
        <taxon>Viridiplantae</taxon>
        <taxon>Streptophyta</taxon>
        <taxon>Embryophyta</taxon>
        <taxon>Tracheophyta</taxon>
        <taxon>Spermatophyta</taxon>
        <taxon>Magnoliopsida</taxon>
        <taxon>eudicotyledons</taxon>
        <taxon>Gunneridae</taxon>
        <taxon>Pentapetalae</taxon>
        <taxon>asterids</taxon>
        <taxon>campanulids</taxon>
        <taxon>Asterales</taxon>
        <taxon>Asteraceae</taxon>
        <taxon>Asteroideae</taxon>
        <taxon>Anthemideae</taxon>
        <taxon>Anthemidinae</taxon>
        <taxon>Tanacetum</taxon>
    </lineage>
</organism>